<reference evidence="1 2" key="1">
    <citation type="submission" date="2024-01" db="EMBL/GenBank/DDBJ databases">
        <title>The complete chloroplast genome sequence of Lithospermum erythrorhizon: insights into the phylogenetic relationship among Boraginaceae species and the maternal lineages of purple gromwells.</title>
        <authorList>
            <person name="Okada T."/>
            <person name="Watanabe K."/>
        </authorList>
    </citation>
    <scope>NUCLEOTIDE SEQUENCE [LARGE SCALE GENOMIC DNA]</scope>
</reference>
<dbReference type="InterPro" id="IPR045110">
    <property type="entry name" value="XMAP215"/>
</dbReference>
<sequence length="139" mass="15461">MSVHHPKDLHLNYVDGLEKCPSNLLYVNIAVAVEAIQAIRNLARGLRSHFSGNSRFLLPVLLEKLREKKPTSVEAFTQTLQAMHKSGCLNLVDAIILKVHKEYVPICMESLKGCGLLCFGSTCEDYVSDGWHETLGEVP</sequence>
<dbReference type="GO" id="GO:0046785">
    <property type="term" value="P:microtubule polymerization"/>
    <property type="evidence" value="ECO:0007669"/>
    <property type="project" value="InterPro"/>
</dbReference>
<dbReference type="PANTHER" id="PTHR12609">
    <property type="entry name" value="MICROTUBULE ASSOCIATED PROTEIN XMAP215"/>
    <property type="match status" value="1"/>
</dbReference>
<dbReference type="Proteomes" id="UP001454036">
    <property type="component" value="Unassembled WGS sequence"/>
</dbReference>
<comment type="caution">
    <text evidence="1">The sequence shown here is derived from an EMBL/GenBank/DDBJ whole genome shotgun (WGS) entry which is preliminary data.</text>
</comment>
<evidence type="ECO:0000313" key="1">
    <source>
        <dbReference type="EMBL" id="GAA0148011.1"/>
    </source>
</evidence>
<dbReference type="GO" id="GO:0051010">
    <property type="term" value="F:microtubule plus-end binding"/>
    <property type="evidence" value="ECO:0007669"/>
    <property type="project" value="InterPro"/>
</dbReference>
<dbReference type="GO" id="GO:0007051">
    <property type="term" value="P:spindle organization"/>
    <property type="evidence" value="ECO:0007669"/>
    <property type="project" value="InterPro"/>
</dbReference>
<keyword evidence="2" id="KW-1185">Reference proteome</keyword>
<organism evidence="1 2">
    <name type="scientific">Lithospermum erythrorhizon</name>
    <name type="common">Purple gromwell</name>
    <name type="synonym">Lithospermum officinale var. erythrorhizon</name>
    <dbReference type="NCBI Taxonomy" id="34254"/>
    <lineage>
        <taxon>Eukaryota</taxon>
        <taxon>Viridiplantae</taxon>
        <taxon>Streptophyta</taxon>
        <taxon>Embryophyta</taxon>
        <taxon>Tracheophyta</taxon>
        <taxon>Spermatophyta</taxon>
        <taxon>Magnoliopsida</taxon>
        <taxon>eudicotyledons</taxon>
        <taxon>Gunneridae</taxon>
        <taxon>Pentapetalae</taxon>
        <taxon>asterids</taxon>
        <taxon>lamiids</taxon>
        <taxon>Boraginales</taxon>
        <taxon>Boraginaceae</taxon>
        <taxon>Boraginoideae</taxon>
        <taxon>Lithospermeae</taxon>
        <taxon>Lithospermum</taxon>
    </lineage>
</organism>
<proteinExistence type="predicted"/>
<dbReference type="GO" id="GO:0030951">
    <property type="term" value="P:establishment or maintenance of microtubule cytoskeleton polarity"/>
    <property type="evidence" value="ECO:0007669"/>
    <property type="project" value="InterPro"/>
</dbReference>
<dbReference type="EMBL" id="BAABME010001172">
    <property type="protein sequence ID" value="GAA0148011.1"/>
    <property type="molecule type" value="Genomic_DNA"/>
</dbReference>
<evidence type="ECO:0000313" key="2">
    <source>
        <dbReference type="Proteomes" id="UP001454036"/>
    </source>
</evidence>
<dbReference type="GO" id="GO:0061863">
    <property type="term" value="F:microtubule plus end polymerase"/>
    <property type="evidence" value="ECO:0007669"/>
    <property type="project" value="InterPro"/>
</dbReference>
<protein>
    <submittedName>
        <fullName evidence="1">Non-motor microtubule binding protein</fullName>
    </submittedName>
</protein>
<dbReference type="InterPro" id="IPR011989">
    <property type="entry name" value="ARM-like"/>
</dbReference>
<dbReference type="Gene3D" id="1.25.10.10">
    <property type="entry name" value="Leucine-rich Repeat Variant"/>
    <property type="match status" value="1"/>
</dbReference>
<accession>A0AAV3PBG7</accession>
<name>A0AAV3PBG7_LITER</name>
<gene>
    <name evidence="1" type="ORF">LIER_07564</name>
</gene>
<dbReference type="AlphaFoldDB" id="A0AAV3PBG7"/>